<dbReference type="EMBL" id="APVH01000079">
    <property type="protein sequence ID" value="EPX75455.1"/>
    <property type="molecule type" value="Genomic_DNA"/>
</dbReference>
<dbReference type="Proteomes" id="UP000015347">
    <property type="component" value="Unassembled WGS sequence"/>
</dbReference>
<dbReference type="RefSeq" id="WP_020043423.1">
    <property type="nucleotide sequence ID" value="NZ_KE557298.1"/>
</dbReference>
<keyword evidence="3 6" id="KW-0032">Aminotransferase</keyword>
<protein>
    <submittedName>
        <fullName evidence="6">Adenosylmethionine-8-amino-7-oxononanoate aminotransferase</fullName>
        <ecNumber evidence="6">2.6.1.62</ecNumber>
    </submittedName>
</protein>
<reference evidence="7" key="1">
    <citation type="journal article" date="2014" name="Stand. Genomic Sci.">
        <title>Genome sequence of the exopolysaccharide-producing Salipiger mucosus type strain (DSM 16094(T)), a moderately halophilic member of the Roseobacter clade.</title>
        <authorList>
            <person name="Riedel T."/>
            <person name="Spring S."/>
            <person name="Fiebig A."/>
            <person name="Petersen J."/>
            <person name="Kyrpides N.C."/>
            <person name="Goker M."/>
            <person name="Klenk H.P."/>
        </authorList>
    </citation>
    <scope>NUCLEOTIDE SEQUENCE [LARGE SCALE GENOMIC DNA]</scope>
    <source>
        <strain evidence="7">DSM 16094</strain>
    </source>
</reference>
<dbReference type="HOGENOM" id="CLU_016922_4_0_5"/>
<evidence type="ECO:0000313" key="7">
    <source>
        <dbReference type="Proteomes" id="UP000015347"/>
    </source>
</evidence>
<dbReference type="Pfam" id="PF00202">
    <property type="entry name" value="Aminotran_3"/>
    <property type="match status" value="1"/>
</dbReference>
<dbReference type="OrthoDB" id="9801834at2"/>
<evidence type="ECO:0000313" key="6">
    <source>
        <dbReference type="EMBL" id="EPX75455.1"/>
    </source>
</evidence>
<dbReference type="InterPro" id="IPR015424">
    <property type="entry name" value="PyrdxlP-dep_Trfase"/>
</dbReference>
<dbReference type="InterPro" id="IPR005814">
    <property type="entry name" value="Aminotrans_3"/>
</dbReference>
<dbReference type="Gene3D" id="3.90.1150.10">
    <property type="entry name" value="Aspartate Aminotransferase, domain 1"/>
    <property type="match status" value="1"/>
</dbReference>
<name>S9RBF0_9RHOB</name>
<keyword evidence="4 5" id="KW-0663">Pyridoxal phosphate</keyword>
<dbReference type="eggNOG" id="COG0161">
    <property type="taxonomic scope" value="Bacteria"/>
</dbReference>
<dbReference type="GO" id="GO:0030170">
    <property type="term" value="F:pyridoxal phosphate binding"/>
    <property type="evidence" value="ECO:0007669"/>
    <property type="project" value="InterPro"/>
</dbReference>
<dbReference type="PANTHER" id="PTHR43094:SF1">
    <property type="entry name" value="AMINOTRANSFERASE CLASS-III"/>
    <property type="match status" value="1"/>
</dbReference>
<dbReference type="Gene3D" id="3.40.640.10">
    <property type="entry name" value="Type I PLP-dependent aspartate aminotransferase-like (Major domain)"/>
    <property type="match status" value="1"/>
</dbReference>
<dbReference type="EC" id="2.6.1.62" evidence="6"/>
<keyword evidence="6" id="KW-0808">Transferase</keyword>
<proteinExistence type="inferred from homology"/>
<comment type="caution">
    <text evidence="6">The sequence shown here is derived from an EMBL/GenBank/DDBJ whole genome shotgun (WGS) entry which is preliminary data.</text>
</comment>
<dbReference type="PROSITE" id="PS00600">
    <property type="entry name" value="AA_TRANSFER_CLASS_3"/>
    <property type="match status" value="1"/>
</dbReference>
<evidence type="ECO:0000256" key="5">
    <source>
        <dbReference type="RuleBase" id="RU003560"/>
    </source>
</evidence>
<dbReference type="InterPro" id="IPR015421">
    <property type="entry name" value="PyrdxlP-dep_Trfase_major"/>
</dbReference>
<dbReference type="FunFam" id="3.40.640.10:FF:000004">
    <property type="entry name" value="Acetylornithine aminotransferase"/>
    <property type="match status" value="1"/>
</dbReference>
<comment type="similarity">
    <text evidence="2 5">Belongs to the class-III pyridoxal-phosphate-dependent aminotransferase family.</text>
</comment>
<evidence type="ECO:0000256" key="3">
    <source>
        <dbReference type="ARBA" id="ARBA00022576"/>
    </source>
</evidence>
<dbReference type="GO" id="GO:0004015">
    <property type="term" value="F:adenosylmethionine-8-amino-7-oxononanoate transaminase activity"/>
    <property type="evidence" value="ECO:0007669"/>
    <property type="project" value="UniProtKB-EC"/>
</dbReference>
<dbReference type="AlphaFoldDB" id="S9RBF0"/>
<evidence type="ECO:0000256" key="1">
    <source>
        <dbReference type="ARBA" id="ARBA00001933"/>
    </source>
</evidence>
<keyword evidence="7" id="KW-1185">Reference proteome</keyword>
<evidence type="ECO:0000256" key="4">
    <source>
        <dbReference type="ARBA" id="ARBA00022898"/>
    </source>
</evidence>
<sequence length="445" mass="48134">MSHLFYQGRGRKPVLDQARGVYMWDTDGRRYLDGSSGAMVCNIGHSDETVLAAMRAQMERATFGYRLHFETEASEKLAAATAARMPAGLDKVFFVSGGSEAVESAMKLARQHALAVGQGSRWKVIARSPSYHGCTLGALAVTGYSSLTAPFAPMMREMPKVPAPRAYLDGLDPEDPATGHHYADMLEARIEAEGPESVLAFLCEPVGGASTGALVPPAGYMERVREICDRHGVLLIMDEVMTGAGRTGAFLGCEHWGVRPDIVVLSKGFAAGYAPLGGIVADDRLVEPVLDAGGFAHGFTYAGNPLACAAGHAVLQVIEAEGLIGRAAEMGASLKARLERLMARHEIIGDVRGKGLLLAFEFMADRETRAPLPREWRAFERFVQIAYDMGLIVYSRRTRDGIEGDHILVCPPLIVIEPQLDEIEETLDRALTAFAAELPARREHA</sequence>
<organism evidence="6 7">
    <name type="scientific">Salipiger mucosus DSM 16094</name>
    <dbReference type="NCBI Taxonomy" id="1123237"/>
    <lineage>
        <taxon>Bacteria</taxon>
        <taxon>Pseudomonadati</taxon>
        <taxon>Pseudomonadota</taxon>
        <taxon>Alphaproteobacteria</taxon>
        <taxon>Rhodobacterales</taxon>
        <taxon>Roseobacteraceae</taxon>
        <taxon>Salipiger</taxon>
    </lineage>
</organism>
<dbReference type="PANTHER" id="PTHR43094">
    <property type="entry name" value="AMINOTRANSFERASE"/>
    <property type="match status" value="1"/>
</dbReference>
<dbReference type="STRING" id="1123237.Salmuc_03478"/>
<dbReference type="CDD" id="cd00610">
    <property type="entry name" value="OAT_like"/>
    <property type="match status" value="1"/>
</dbReference>
<dbReference type="InterPro" id="IPR049704">
    <property type="entry name" value="Aminotrans_3_PPA_site"/>
</dbReference>
<comment type="cofactor">
    <cofactor evidence="1">
        <name>pyridoxal 5'-phosphate</name>
        <dbReference type="ChEBI" id="CHEBI:597326"/>
    </cofactor>
</comment>
<dbReference type="InterPro" id="IPR015422">
    <property type="entry name" value="PyrdxlP-dep_Trfase_small"/>
</dbReference>
<evidence type="ECO:0000256" key="2">
    <source>
        <dbReference type="ARBA" id="ARBA00008954"/>
    </source>
</evidence>
<accession>S9RBF0</accession>
<gene>
    <name evidence="6" type="ORF">Salmuc_03478</name>
</gene>
<dbReference type="SUPFAM" id="SSF53383">
    <property type="entry name" value="PLP-dependent transferases"/>
    <property type="match status" value="1"/>
</dbReference>